<dbReference type="Gramene" id="KQK05028">
    <property type="protein sequence ID" value="KQK05028"/>
    <property type="gene ID" value="BRADI_2g17490v3"/>
</dbReference>
<dbReference type="InterPro" id="IPR009003">
    <property type="entry name" value="Peptidase_S1_PA"/>
</dbReference>
<protein>
    <recommendedName>
        <fullName evidence="5">PDZ domain-containing protein</fullName>
    </recommendedName>
</protein>
<feature type="region of interest" description="Disordered" evidence="1">
    <location>
        <begin position="470"/>
        <end position="518"/>
    </location>
</feature>
<name>A0A0Q3IX46_BRADI</name>
<feature type="compositionally biased region" description="Low complexity" evidence="1">
    <location>
        <begin position="12"/>
        <end position="22"/>
    </location>
</feature>
<sequence length="518" mass="58184">MSTRRRRRAEEPSSSAAAAETTKGGKATWFWEAGGRLVETRRPVTAEPMSGRYAEEAEDEEWIVSDDNALPLIPSSRPLPRRCPKFPDGGSMKEISEWNKACDRVYKLAVNDPVTHPPLLRETKDDFDTSSSSTSDEFYCSSSRHREMILGLARSIVSISSTENDGLPEWNFNGIIIGPSESDERARILTSSETVCDYEGKLNHKLLVRLPSKVIKDGELLFFDHHYGLAVLEISVDMLLQCPPFVSSPDYGDDVFVLTRKEDSSLMTTAGKVLWHNEPYFGRNHYLYLSCDLPERISGALVMDRDGNIAGITFDCPSPKTAVLPSFIIKKLIEMESNFRYMARPEHDLSLRAVQFLDISRKEEILYKHNIDSGYLVDQVKIKSTAEIIGIRRGDVIVSVNGMRSLNMLELEEYFLSLGQQFLEKKIESSKIVLKLKVYDPLNCQEHTLCLPLGFSCLKTVKERVTEKISPAIKGKKMPSGRVLSPRKTGGKDPEDSPPRKKGKIVEGKDAQESLTPS</sequence>
<reference evidence="2 3" key="1">
    <citation type="journal article" date="2010" name="Nature">
        <title>Genome sequencing and analysis of the model grass Brachypodium distachyon.</title>
        <authorList>
            <consortium name="International Brachypodium Initiative"/>
        </authorList>
    </citation>
    <scope>NUCLEOTIDE SEQUENCE [LARGE SCALE GENOMIC DNA]</scope>
    <source>
        <strain evidence="2 3">Bd21</strain>
    </source>
</reference>
<dbReference type="PANTHER" id="PTHR47389">
    <property type="entry name" value="OS09G0436400 PROTEIN"/>
    <property type="match status" value="1"/>
</dbReference>
<dbReference type="KEGG" id="bdi:100822218"/>
<accession>A0A0Q3IX46</accession>
<dbReference type="RefSeq" id="XP_010231063.1">
    <property type="nucleotide sequence ID" value="XM_010232761.3"/>
</dbReference>
<keyword evidence="4" id="KW-1185">Reference proteome</keyword>
<dbReference type="PANTHER" id="PTHR47389:SF6">
    <property type="entry name" value="OS09G0436300 PROTEIN"/>
    <property type="match status" value="1"/>
</dbReference>
<dbReference type="SUPFAM" id="SSF50494">
    <property type="entry name" value="Trypsin-like serine proteases"/>
    <property type="match status" value="1"/>
</dbReference>
<dbReference type="Proteomes" id="UP000008810">
    <property type="component" value="Chromosome 2"/>
</dbReference>
<evidence type="ECO:0000313" key="3">
    <source>
        <dbReference type="EnsemblPlants" id="KQK05028"/>
    </source>
</evidence>
<gene>
    <name evidence="3" type="primary">LOC100822218</name>
    <name evidence="2" type="ORF">BRADI_2g17490v3</name>
</gene>
<reference evidence="3" key="3">
    <citation type="submission" date="2018-08" db="UniProtKB">
        <authorList>
            <consortium name="EnsemblPlants"/>
        </authorList>
    </citation>
    <scope>IDENTIFICATION</scope>
    <source>
        <strain evidence="3">cv. Bd21</strain>
    </source>
</reference>
<organism evidence="2">
    <name type="scientific">Brachypodium distachyon</name>
    <name type="common">Purple false brome</name>
    <name type="synonym">Trachynia distachya</name>
    <dbReference type="NCBI Taxonomy" id="15368"/>
    <lineage>
        <taxon>Eukaryota</taxon>
        <taxon>Viridiplantae</taxon>
        <taxon>Streptophyta</taxon>
        <taxon>Embryophyta</taxon>
        <taxon>Tracheophyta</taxon>
        <taxon>Spermatophyta</taxon>
        <taxon>Magnoliopsida</taxon>
        <taxon>Liliopsida</taxon>
        <taxon>Poales</taxon>
        <taxon>Poaceae</taxon>
        <taxon>BOP clade</taxon>
        <taxon>Pooideae</taxon>
        <taxon>Stipodae</taxon>
        <taxon>Brachypodieae</taxon>
        <taxon>Brachypodium</taxon>
    </lineage>
</organism>
<evidence type="ECO:0000313" key="2">
    <source>
        <dbReference type="EMBL" id="KQK05028.1"/>
    </source>
</evidence>
<evidence type="ECO:0000256" key="1">
    <source>
        <dbReference type="SAM" id="MobiDB-lite"/>
    </source>
</evidence>
<dbReference type="EnsemblPlants" id="KQK05028">
    <property type="protein sequence ID" value="KQK05028"/>
    <property type="gene ID" value="BRADI_2g17490v3"/>
</dbReference>
<evidence type="ECO:0008006" key="5">
    <source>
        <dbReference type="Google" id="ProtNLM"/>
    </source>
</evidence>
<reference evidence="2" key="2">
    <citation type="submission" date="2017-06" db="EMBL/GenBank/DDBJ databases">
        <title>WGS assembly of Brachypodium distachyon.</title>
        <authorList>
            <consortium name="The International Brachypodium Initiative"/>
            <person name="Lucas S."/>
            <person name="Harmon-Smith M."/>
            <person name="Lail K."/>
            <person name="Tice H."/>
            <person name="Grimwood J."/>
            <person name="Bruce D."/>
            <person name="Barry K."/>
            <person name="Shu S."/>
            <person name="Lindquist E."/>
            <person name="Wang M."/>
            <person name="Pitluck S."/>
            <person name="Vogel J.P."/>
            <person name="Garvin D.F."/>
            <person name="Mockler T.C."/>
            <person name="Schmutz J."/>
            <person name="Rokhsar D."/>
            <person name="Bevan M.W."/>
        </authorList>
    </citation>
    <scope>NUCLEOTIDE SEQUENCE</scope>
    <source>
        <strain evidence="2">Bd21</strain>
    </source>
</reference>
<dbReference type="InterPro" id="IPR036034">
    <property type="entry name" value="PDZ_sf"/>
</dbReference>
<evidence type="ECO:0000313" key="4">
    <source>
        <dbReference type="Proteomes" id="UP000008810"/>
    </source>
</evidence>
<dbReference type="EMBL" id="CM000881">
    <property type="protein sequence ID" value="KQK05028.1"/>
    <property type="molecule type" value="Genomic_DNA"/>
</dbReference>
<dbReference type="OrthoDB" id="648161at2759"/>
<dbReference type="SUPFAM" id="SSF50156">
    <property type="entry name" value="PDZ domain-like"/>
    <property type="match status" value="1"/>
</dbReference>
<dbReference type="AlphaFoldDB" id="A0A0Q3IX46"/>
<dbReference type="GeneID" id="100822218"/>
<dbReference type="Pfam" id="PF13365">
    <property type="entry name" value="Trypsin_2"/>
    <property type="match status" value="1"/>
</dbReference>
<dbReference type="Gene3D" id="2.30.42.10">
    <property type="match status" value="1"/>
</dbReference>
<dbReference type="ExpressionAtlas" id="A0A0Q3IX46">
    <property type="expression patterns" value="baseline"/>
</dbReference>
<proteinExistence type="predicted"/>
<feature type="region of interest" description="Disordered" evidence="1">
    <location>
        <begin position="1"/>
        <end position="25"/>
    </location>
</feature>
<feature type="compositionally biased region" description="Basic and acidic residues" evidence="1">
    <location>
        <begin position="490"/>
        <end position="512"/>
    </location>
</feature>
<dbReference type="FunCoup" id="A0A0Q3IX46">
    <property type="interactions" value="3"/>
</dbReference>
<dbReference type="STRING" id="15368.A0A0Q3IX46"/>